<dbReference type="RefSeq" id="WP_345922969.1">
    <property type="nucleotide sequence ID" value="NZ_JBDIVF010000001.1"/>
</dbReference>
<sequence length="199" mass="21326">MRPSWGWLLFSALIHLAVLDAVSLPQAGRAEGVSRLRGVLLAQEREASPGTPVATQAVSPRVPVDRQPDPVARKVNPMERLVPEVRARPVEALQPAQAGEQSSGDAQSFRPLSPDEGLVAYRLALLAAMPADWPALPGGHLRIELAFGPGGLLETSRVLEPEGRLADAWQAFIARAVTQAALPEVLLGSGFRLELEMLD</sequence>
<proteinExistence type="predicted"/>
<accession>A0ABV2CW73</accession>
<comment type="caution">
    <text evidence="1">The sequence shown here is derived from an EMBL/GenBank/DDBJ whole genome shotgun (WGS) entry which is preliminary data.</text>
</comment>
<evidence type="ECO:0000313" key="1">
    <source>
        <dbReference type="EMBL" id="MET1492008.1"/>
    </source>
</evidence>
<organism evidence="1 2">
    <name type="scientific">Uliginosibacterium paludis</name>
    <dbReference type="NCBI Taxonomy" id="1615952"/>
    <lineage>
        <taxon>Bacteria</taxon>
        <taxon>Pseudomonadati</taxon>
        <taxon>Pseudomonadota</taxon>
        <taxon>Betaproteobacteria</taxon>
        <taxon>Rhodocyclales</taxon>
        <taxon>Zoogloeaceae</taxon>
        <taxon>Uliginosibacterium</taxon>
    </lineage>
</organism>
<gene>
    <name evidence="1" type="ORF">ABVT11_19365</name>
</gene>
<keyword evidence="2" id="KW-1185">Reference proteome</keyword>
<reference evidence="1 2" key="1">
    <citation type="submission" date="2024-07" db="EMBL/GenBank/DDBJ databases">
        <title>Uliginosibacterium paludis KCTC:42655.</title>
        <authorList>
            <person name="Kim M.K."/>
        </authorList>
    </citation>
    <scope>NUCLEOTIDE SEQUENCE [LARGE SCALE GENOMIC DNA]</scope>
    <source>
        <strain evidence="1 2">KCTC 42655</strain>
    </source>
</reference>
<protein>
    <recommendedName>
        <fullName evidence="3">TonB C-terminal domain-containing protein</fullName>
    </recommendedName>
</protein>
<evidence type="ECO:0000313" key="2">
    <source>
        <dbReference type="Proteomes" id="UP001548590"/>
    </source>
</evidence>
<name>A0ABV2CW73_9RHOO</name>
<dbReference type="Proteomes" id="UP001548590">
    <property type="component" value="Unassembled WGS sequence"/>
</dbReference>
<dbReference type="EMBL" id="JBEWLZ010000019">
    <property type="protein sequence ID" value="MET1492008.1"/>
    <property type="molecule type" value="Genomic_DNA"/>
</dbReference>
<evidence type="ECO:0008006" key="3">
    <source>
        <dbReference type="Google" id="ProtNLM"/>
    </source>
</evidence>